<dbReference type="Proteomes" id="UP000250572">
    <property type="component" value="Unassembled WGS sequence"/>
</dbReference>
<evidence type="ECO:0000313" key="18">
    <source>
        <dbReference type="Proteomes" id="UP000250572"/>
    </source>
</evidence>
<keyword evidence="10" id="KW-0675">Receptor</keyword>
<feature type="transmembrane region" description="Helical" evidence="14">
    <location>
        <begin position="677"/>
        <end position="698"/>
    </location>
</feature>
<keyword evidence="11" id="KW-0325">Glycoprotein</keyword>
<dbReference type="InterPro" id="IPR017983">
    <property type="entry name" value="GPCR_2_secretin-like_CS"/>
</dbReference>
<proteinExistence type="inferred from homology"/>
<feature type="transmembrane region" description="Helical" evidence="14">
    <location>
        <begin position="568"/>
        <end position="590"/>
    </location>
</feature>
<protein>
    <recommendedName>
        <fullName evidence="19">G-protein coupled receptors family 2 profile 2 domain-containing protein</fullName>
    </recommendedName>
</protein>
<keyword evidence="9" id="KW-1015">Disulfide bond</keyword>
<feature type="transmembrane region" description="Helical" evidence="14">
    <location>
        <begin position="602"/>
        <end position="623"/>
    </location>
</feature>
<feature type="transmembrane region" description="Helical" evidence="14">
    <location>
        <begin position="762"/>
        <end position="779"/>
    </location>
</feature>
<dbReference type="PRINTS" id="PR00249">
    <property type="entry name" value="GPCRSECRETIN"/>
</dbReference>
<comment type="subcellular location">
    <subcellularLocation>
        <location evidence="1">Cell membrane</location>
        <topology evidence="1">Multi-pass membrane protein</topology>
    </subcellularLocation>
</comment>
<dbReference type="GO" id="GO:0008528">
    <property type="term" value="F:G protein-coupled peptide receptor activity"/>
    <property type="evidence" value="ECO:0007669"/>
    <property type="project" value="TreeGrafter"/>
</dbReference>
<evidence type="ECO:0000256" key="8">
    <source>
        <dbReference type="ARBA" id="ARBA00023136"/>
    </source>
</evidence>
<dbReference type="AlphaFoldDB" id="A0A315W3E3"/>
<dbReference type="GO" id="GO:0007188">
    <property type="term" value="P:adenylate cyclase-modulating G protein-coupled receptor signaling pathway"/>
    <property type="evidence" value="ECO:0007669"/>
    <property type="project" value="TreeGrafter"/>
</dbReference>
<feature type="transmembrane region" description="Helical" evidence="14">
    <location>
        <begin position="791"/>
        <end position="812"/>
    </location>
</feature>
<dbReference type="Gene3D" id="1.20.1070.10">
    <property type="entry name" value="Rhodopsin 7-helix transmembrane proteins"/>
    <property type="match status" value="1"/>
</dbReference>
<feature type="region of interest" description="Disordered" evidence="13">
    <location>
        <begin position="181"/>
        <end position="237"/>
    </location>
</feature>
<dbReference type="PRINTS" id="PR01155">
    <property type="entry name" value="VIP2RECEPTOR"/>
</dbReference>
<dbReference type="InterPro" id="IPR001879">
    <property type="entry name" value="GPCR_2_extracellular_dom"/>
</dbReference>
<evidence type="ECO:0000313" key="17">
    <source>
        <dbReference type="EMBL" id="PWA30111.1"/>
    </source>
</evidence>
<keyword evidence="18" id="KW-1185">Reference proteome</keyword>
<evidence type="ECO:0000259" key="16">
    <source>
        <dbReference type="PROSITE" id="PS50261"/>
    </source>
</evidence>
<dbReference type="FunFam" id="1.20.1070.10:FF:000032">
    <property type="entry name" value="Vasoactive intestinal polypeptide receptor 1"/>
    <property type="match status" value="1"/>
</dbReference>
<evidence type="ECO:0000256" key="10">
    <source>
        <dbReference type="ARBA" id="ARBA00023170"/>
    </source>
</evidence>
<feature type="transmembrane region" description="Helical" evidence="14">
    <location>
        <begin position="718"/>
        <end position="742"/>
    </location>
</feature>
<evidence type="ECO:0000256" key="13">
    <source>
        <dbReference type="SAM" id="MobiDB-lite"/>
    </source>
</evidence>
<keyword evidence="5" id="KW-0732">Signal</keyword>
<evidence type="ECO:0000256" key="3">
    <source>
        <dbReference type="ARBA" id="ARBA00022475"/>
    </source>
</evidence>
<sequence length="897" mass="101362">MSWMRPSHKPLKAPKETESKLLTACRASKQQLRSQAFNSINVLINTGGQLRFTDRKHMMKLLGLYRNLNWVIWGGGLDEILQEKRSKPRLGTEEEKTDGGFHRTAEKILQLATRSRQAQSAQSQSNFTRTVDGFCRAVGLFKKTGSGGVPWWRRGYCNPCLEALSPRCGCRGFDSRTRRPKQRAARPFGTSEREISTQAVSDQCTHMKKTSVSEDGCSSTSSSGARGRPGDGGTWSALGAGTGPFALSVKESRQFQQICRKLSSRENRSPTRRELQTDPAATDPGAILWRKITVTLSKPLSSSIHGGTFSSERQREKRSIPCCQLDSRSQLWALLLFLLLQQRRLRLDIISPLSALIRLAGPTVEVVSVSARRPRQVLKQRSKIILTAVNDDIWIAEVKADVPDPSISCNLNTYAMQVGFLQEEMMICCSVFLWFLRALEDSGESGFALMKHYQVFARHPTCNFLLEVEKDRLDCVRKLKEEEAAGDDKESGCRGTWDNIACWDRAEFGETVTIPCPRALKLYFSRNGNISRNCTAAGWSEVFPNISSVCGLDARQEKLVFYMVIQTLYTLGHSLSLIALTTGSAILCLFRRLHCTRNYIHLNLFLSFILRAVAVLVKDAILFNRSSQCSNQPSLVGCKASLVFFHYFIMANFFWLLVEGLYLHTLLVVIFSENQHFIIYMFIGWGIPTVFVSVWVMTRIYLEDTGCWERNDNPVPNWVINGPIVVSILVNFIQFINIIRILVQKLRCPDIGGNDQSQYRRLAKSTLLLIPLFGIHYVVFIDESITEDYKIFFDLALGSFQGLVVAILYCFLNSEVSSNKSPIKSPSLVTNVSLFIRRINVQGELKRKWRSMCLNCHLSRAPHFNNNFASRNGSEQTMQFQRSSRAQSILQSETTVL</sequence>
<dbReference type="GO" id="GO:0005886">
    <property type="term" value="C:plasma membrane"/>
    <property type="evidence" value="ECO:0007669"/>
    <property type="project" value="UniProtKB-SubCell"/>
</dbReference>
<dbReference type="GO" id="GO:0004999">
    <property type="term" value="F:vasoactive intestinal polypeptide receptor activity"/>
    <property type="evidence" value="ECO:0007669"/>
    <property type="project" value="InterPro"/>
</dbReference>
<feature type="region of interest" description="Disordered" evidence="13">
    <location>
        <begin position="260"/>
        <end position="280"/>
    </location>
</feature>
<dbReference type="InterPro" id="IPR047035">
    <property type="entry name" value="VIP-R2_7TM"/>
</dbReference>
<dbReference type="PANTHER" id="PTHR45620:SF22">
    <property type="entry name" value="VASOACTIVE INTESTINAL POLYPEPTIDE RECEPTOR 2"/>
    <property type="match status" value="1"/>
</dbReference>
<dbReference type="PROSITE" id="PS00649">
    <property type="entry name" value="G_PROTEIN_RECEP_F2_1"/>
    <property type="match status" value="1"/>
</dbReference>
<dbReference type="SUPFAM" id="SSF111418">
    <property type="entry name" value="Hormone receptor domain"/>
    <property type="match status" value="1"/>
</dbReference>
<dbReference type="InterPro" id="IPR002284">
    <property type="entry name" value="GPCR_2_VIP_rcpt_2"/>
</dbReference>
<evidence type="ECO:0008006" key="19">
    <source>
        <dbReference type="Google" id="ProtNLM"/>
    </source>
</evidence>
<accession>A0A315W3E3</accession>
<dbReference type="GO" id="GO:0007166">
    <property type="term" value="P:cell surface receptor signaling pathway"/>
    <property type="evidence" value="ECO:0007669"/>
    <property type="project" value="InterPro"/>
</dbReference>
<comment type="similarity">
    <text evidence="2">Belongs to the G-protein coupled receptor 2 family.</text>
</comment>
<dbReference type="CDD" id="cd15986">
    <property type="entry name" value="7tmB1_VIP-R2"/>
    <property type="match status" value="1"/>
</dbReference>
<keyword evidence="4 14" id="KW-0812">Transmembrane</keyword>
<keyword evidence="7" id="KW-0297">G-protein coupled receptor</keyword>
<evidence type="ECO:0000256" key="11">
    <source>
        <dbReference type="ARBA" id="ARBA00023180"/>
    </source>
</evidence>
<gene>
    <name evidence="17" type="ORF">CCH79_00009768</name>
</gene>
<dbReference type="InterPro" id="IPR001571">
    <property type="entry name" value="GPCR_2_VIP_rcpt"/>
</dbReference>
<feature type="transmembrane region" description="Helical" evidence="14">
    <location>
        <begin position="643"/>
        <end position="670"/>
    </location>
</feature>
<dbReference type="STRING" id="33528.ENSGAFP00000002573"/>
<dbReference type="InterPro" id="IPR050332">
    <property type="entry name" value="GPCR_2"/>
</dbReference>
<evidence type="ECO:0000256" key="4">
    <source>
        <dbReference type="ARBA" id="ARBA00022692"/>
    </source>
</evidence>
<dbReference type="Gene3D" id="4.10.1240.10">
    <property type="entry name" value="GPCR, family 2, extracellular hormone receptor domain"/>
    <property type="match status" value="1"/>
</dbReference>
<dbReference type="SMART" id="SM00008">
    <property type="entry name" value="HormR"/>
    <property type="match status" value="1"/>
</dbReference>
<dbReference type="Pfam" id="PF02793">
    <property type="entry name" value="HRM"/>
    <property type="match status" value="1"/>
</dbReference>
<evidence type="ECO:0000256" key="2">
    <source>
        <dbReference type="ARBA" id="ARBA00005314"/>
    </source>
</evidence>
<dbReference type="Pfam" id="PF00002">
    <property type="entry name" value="7tm_2"/>
    <property type="match status" value="1"/>
</dbReference>
<dbReference type="InterPro" id="IPR036445">
    <property type="entry name" value="GPCR_2_extracell_dom_sf"/>
</dbReference>
<feature type="domain" description="G-protein coupled receptors family 2 profile 1" evidence="15">
    <location>
        <begin position="474"/>
        <end position="554"/>
    </location>
</feature>
<keyword evidence="12" id="KW-0807">Transducer</keyword>
<organism evidence="17 18">
    <name type="scientific">Gambusia affinis</name>
    <name type="common">Western mosquitofish</name>
    <name type="synonym">Heterandria affinis</name>
    <dbReference type="NCBI Taxonomy" id="33528"/>
    <lineage>
        <taxon>Eukaryota</taxon>
        <taxon>Metazoa</taxon>
        <taxon>Chordata</taxon>
        <taxon>Craniata</taxon>
        <taxon>Vertebrata</taxon>
        <taxon>Euteleostomi</taxon>
        <taxon>Actinopterygii</taxon>
        <taxon>Neopterygii</taxon>
        <taxon>Teleostei</taxon>
        <taxon>Neoteleostei</taxon>
        <taxon>Acanthomorphata</taxon>
        <taxon>Ovalentaria</taxon>
        <taxon>Atherinomorphae</taxon>
        <taxon>Cyprinodontiformes</taxon>
        <taxon>Poeciliidae</taxon>
        <taxon>Poeciliinae</taxon>
        <taxon>Gambusia</taxon>
    </lineage>
</organism>
<evidence type="ECO:0000256" key="1">
    <source>
        <dbReference type="ARBA" id="ARBA00004651"/>
    </source>
</evidence>
<comment type="caution">
    <text evidence="17">The sequence shown here is derived from an EMBL/GenBank/DDBJ whole genome shotgun (WGS) entry which is preliminary data.</text>
</comment>
<feature type="domain" description="G-protein coupled receptors family 2 profile 2" evidence="16">
    <location>
        <begin position="565"/>
        <end position="813"/>
    </location>
</feature>
<evidence type="ECO:0000256" key="14">
    <source>
        <dbReference type="SAM" id="Phobius"/>
    </source>
</evidence>
<evidence type="ECO:0000256" key="12">
    <source>
        <dbReference type="ARBA" id="ARBA00023224"/>
    </source>
</evidence>
<evidence type="ECO:0000256" key="9">
    <source>
        <dbReference type="ARBA" id="ARBA00023157"/>
    </source>
</evidence>
<feature type="compositionally biased region" description="Low complexity" evidence="13">
    <location>
        <begin position="213"/>
        <end position="223"/>
    </location>
</feature>
<dbReference type="PRINTS" id="PR00491">
    <property type="entry name" value="VASOACTVEIPR"/>
</dbReference>
<feature type="compositionally biased region" description="Basic and acidic residues" evidence="13">
    <location>
        <begin position="263"/>
        <end position="276"/>
    </location>
</feature>
<keyword evidence="3" id="KW-1003">Cell membrane</keyword>
<name>A0A315W3E3_GAMAF</name>
<keyword evidence="6 14" id="KW-1133">Transmembrane helix</keyword>
<dbReference type="EMBL" id="NHOQ01000466">
    <property type="protein sequence ID" value="PWA30111.1"/>
    <property type="molecule type" value="Genomic_DNA"/>
</dbReference>
<evidence type="ECO:0000256" key="5">
    <source>
        <dbReference type="ARBA" id="ARBA00022729"/>
    </source>
</evidence>
<dbReference type="InterPro" id="IPR017981">
    <property type="entry name" value="GPCR_2-like_7TM"/>
</dbReference>
<evidence type="ECO:0000256" key="6">
    <source>
        <dbReference type="ARBA" id="ARBA00022989"/>
    </source>
</evidence>
<dbReference type="GO" id="GO:0017046">
    <property type="term" value="F:peptide hormone binding"/>
    <property type="evidence" value="ECO:0007669"/>
    <property type="project" value="TreeGrafter"/>
</dbReference>
<dbReference type="InterPro" id="IPR000832">
    <property type="entry name" value="GPCR_2_secretin-like"/>
</dbReference>
<dbReference type="PROSITE" id="PS50227">
    <property type="entry name" value="G_PROTEIN_RECEP_F2_3"/>
    <property type="match status" value="1"/>
</dbReference>
<dbReference type="PANTHER" id="PTHR45620">
    <property type="entry name" value="PDF RECEPTOR-LIKE PROTEIN-RELATED"/>
    <property type="match status" value="1"/>
</dbReference>
<dbReference type="PROSITE" id="PS50261">
    <property type="entry name" value="G_PROTEIN_RECEP_F2_4"/>
    <property type="match status" value="1"/>
</dbReference>
<evidence type="ECO:0000256" key="7">
    <source>
        <dbReference type="ARBA" id="ARBA00023040"/>
    </source>
</evidence>
<evidence type="ECO:0000259" key="15">
    <source>
        <dbReference type="PROSITE" id="PS50227"/>
    </source>
</evidence>
<reference evidence="17 18" key="1">
    <citation type="journal article" date="2018" name="G3 (Bethesda)">
        <title>A High-Quality Reference Genome for the Invasive Mosquitofish Gambusia affinis Using a Chicago Library.</title>
        <authorList>
            <person name="Hoffberg S.L."/>
            <person name="Troendle N.J."/>
            <person name="Glenn T.C."/>
            <person name="Mahmud O."/>
            <person name="Louha S."/>
            <person name="Chalopin D."/>
            <person name="Bennetzen J.L."/>
            <person name="Mauricio R."/>
        </authorList>
    </citation>
    <scope>NUCLEOTIDE SEQUENCE [LARGE SCALE GENOMIC DNA]</scope>
    <source>
        <strain evidence="17">NE01/NJP1002.9</strain>
        <tissue evidence="17">Muscle</tissue>
    </source>
</reference>
<dbReference type="PROSITE" id="PS00650">
    <property type="entry name" value="G_PROTEIN_RECEP_F2_2"/>
    <property type="match status" value="1"/>
</dbReference>
<dbReference type="SUPFAM" id="SSF81321">
    <property type="entry name" value="Family A G protein-coupled receptor-like"/>
    <property type="match status" value="1"/>
</dbReference>
<keyword evidence="8 14" id="KW-0472">Membrane</keyword>